<evidence type="ECO:0000256" key="2">
    <source>
        <dbReference type="ARBA" id="ARBA00023002"/>
    </source>
</evidence>
<dbReference type="Proteomes" id="UP000242088">
    <property type="component" value="Unassembled WGS sequence"/>
</dbReference>
<dbReference type="EMBL" id="PYZL01000014">
    <property type="protein sequence ID" value="PTE73950.1"/>
    <property type="molecule type" value="Genomic_DNA"/>
</dbReference>
<evidence type="ECO:0000313" key="6">
    <source>
        <dbReference type="Proteomes" id="UP000242547"/>
    </source>
</evidence>
<evidence type="ECO:0000256" key="1">
    <source>
        <dbReference type="ARBA" id="ARBA00006484"/>
    </source>
</evidence>
<dbReference type="InterPro" id="IPR020904">
    <property type="entry name" value="Sc_DH/Rdtase_CS"/>
</dbReference>
<sequence length="251" mass="28223">MIGNHYVVTGGTSGLGLEIVRQLLKRGAYVTIIARNPQKFSLIDFKTHCDKVSMVQCDLQDRVEIFKLASNINKPIHGLIYSSGLGYFKSIKQHSPKEMIETYDVNVISFNLILNVLRTHFTTNVSIVGIASQAAFVTQAHAAHYGASKAALNAVLNALRIEEPNYHVLSVNTGPIQTPFHEKADPTLAYAQKYEALMLDPKQLAIEVVEGIIKQKKEINKPKWMHQLLKLYHLAPRTFEQWLTPVFKNKS</sequence>
<evidence type="ECO:0000313" key="5">
    <source>
        <dbReference type="Proteomes" id="UP000242088"/>
    </source>
</evidence>
<reference evidence="3" key="2">
    <citation type="submission" date="2018-03" db="EMBL/GenBank/DDBJ databases">
        <authorList>
            <person name="Keele B.F."/>
        </authorList>
    </citation>
    <scope>NUCLEOTIDE SEQUENCE</scope>
    <source>
        <strain evidence="3">SNUC 761</strain>
    </source>
</reference>
<proteinExistence type="inferred from homology"/>
<evidence type="ECO:0000313" key="3">
    <source>
        <dbReference type="EMBL" id="PTE73950.1"/>
    </source>
</evidence>
<dbReference type="EMBL" id="PYZI01000001">
    <property type="protein sequence ID" value="PTF15504.1"/>
    <property type="molecule type" value="Genomic_DNA"/>
</dbReference>
<protein>
    <submittedName>
        <fullName evidence="3">KR domain-containing protein</fullName>
    </submittedName>
</protein>
<name>A0A2K4DJT7_9STAP</name>
<dbReference type="PANTHER" id="PTHR44196">
    <property type="entry name" value="DEHYDROGENASE/REDUCTASE SDR FAMILY MEMBER 7B"/>
    <property type="match status" value="1"/>
</dbReference>
<accession>A0A2K4DJT7</accession>
<dbReference type="InterPro" id="IPR036291">
    <property type="entry name" value="NAD(P)-bd_dom_sf"/>
</dbReference>
<dbReference type="Gene3D" id="3.40.50.720">
    <property type="entry name" value="NAD(P)-binding Rossmann-like Domain"/>
    <property type="match status" value="1"/>
</dbReference>
<comment type="caution">
    <text evidence="3">The sequence shown here is derived from an EMBL/GenBank/DDBJ whole genome shotgun (WGS) entry which is preliminary data.</text>
</comment>
<gene>
    <name evidence="3" type="ORF">BUY44_03595</name>
    <name evidence="4" type="ORF">BUY47_01625</name>
</gene>
<dbReference type="RefSeq" id="WP_103167048.1">
    <property type="nucleotide sequence ID" value="NZ_CP130489.1"/>
</dbReference>
<dbReference type="Pfam" id="PF00106">
    <property type="entry name" value="adh_short"/>
    <property type="match status" value="1"/>
</dbReference>
<dbReference type="PANTHER" id="PTHR44196:SF1">
    <property type="entry name" value="DEHYDROGENASE_REDUCTASE SDR FAMILY MEMBER 7B"/>
    <property type="match status" value="1"/>
</dbReference>
<evidence type="ECO:0000313" key="4">
    <source>
        <dbReference type="EMBL" id="PTF15504.1"/>
    </source>
</evidence>
<organism evidence="3 6">
    <name type="scientific">Staphylococcus devriesei</name>
    <dbReference type="NCBI Taxonomy" id="586733"/>
    <lineage>
        <taxon>Bacteria</taxon>
        <taxon>Bacillati</taxon>
        <taxon>Bacillota</taxon>
        <taxon>Bacilli</taxon>
        <taxon>Bacillales</taxon>
        <taxon>Staphylococcaceae</taxon>
        <taxon>Staphylococcus</taxon>
    </lineage>
</organism>
<dbReference type="Proteomes" id="UP000242547">
    <property type="component" value="Unassembled WGS sequence"/>
</dbReference>
<dbReference type="AlphaFoldDB" id="A0A2K4DJT7"/>
<dbReference type="PRINTS" id="PR00081">
    <property type="entry name" value="GDHRDH"/>
</dbReference>
<dbReference type="OrthoDB" id="9793345at2"/>
<reference evidence="4" key="3">
    <citation type="submission" date="2018-03" db="EMBL/GenBank/DDBJ databases">
        <authorList>
            <person name="Naushad S."/>
        </authorList>
    </citation>
    <scope>NUCLEOTIDE SEQUENCE</scope>
    <source>
        <strain evidence="4">SNUC 1409</strain>
    </source>
</reference>
<comment type="similarity">
    <text evidence="1">Belongs to the short-chain dehydrogenases/reductases (SDR) family.</text>
</comment>
<dbReference type="GO" id="GO:0016491">
    <property type="term" value="F:oxidoreductase activity"/>
    <property type="evidence" value="ECO:0007669"/>
    <property type="project" value="UniProtKB-KW"/>
</dbReference>
<reference evidence="5 6" key="1">
    <citation type="journal article" date="2016" name="Front. Microbiol.">
        <title>Comprehensive Phylogenetic Analysis of Bovine Non-aureus Staphylococci Species Based on Whole-Genome Sequencing.</title>
        <authorList>
            <person name="Naushad S."/>
            <person name="Barkema H.W."/>
            <person name="Luby C."/>
            <person name="Condas L.A."/>
            <person name="Nobrega D.B."/>
            <person name="Carson D.A."/>
            <person name="De Buck J."/>
        </authorList>
    </citation>
    <scope>NUCLEOTIDE SEQUENCE [LARGE SCALE GENOMIC DNA]</scope>
    <source>
        <strain evidence="4 5">SNUC 1409</strain>
        <strain evidence="3 6">SNUC 761</strain>
    </source>
</reference>
<dbReference type="GO" id="GO:0016020">
    <property type="term" value="C:membrane"/>
    <property type="evidence" value="ECO:0007669"/>
    <property type="project" value="TreeGrafter"/>
</dbReference>
<keyword evidence="5" id="KW-1185">Reference proteome</keyword>
<dbReference type="PROSITE" id="PS00061">
    <property type="entry name" value="ADH_SHORT"/>
    <property type="match status" value="1"/>
</dbReference>
<dbReference type="CDD" id="cd05233">
    <property type="entry name" value="SDR_c"/>
    <property type="match status" value="1"/>
</dbReference>
<dbReference type="GeneID" id="48887939"/>
<dbReference type="InterPro" id="IPR002347">
    <property type="entry name" value="SDR_fam"/>
</dbReference>
<dbReference type="SUPFAM" id="SSF51735">
    <property type="entry name" value="NAD(P)-binding Rossmann-fold domains"/>
    <property type="match status" value="1"/>
</dbReference>
<keyword evidence="2" id="KW-0560">Oxidoreductase</keyword>